<feature type="signal peptide" evidence="2">
    <location>
        <begin position="1"/>
        <end position="20"/>
    </location>
</feature>
<dbReference type="Pfam" id="PF09294">
    <property type="entry name" value="Interfer-bind"/>
    <property type="match status" value="1"/>
</dbReference>
<evidence type="ECO:0000259" key="3">
    <source>
        <dbReference type="PROSITE" id="PS50853"/>
    </source>
</evidence>
<dbReference type="PANTHER" id="PTHR20859">
    <property type="entry name" value="INTERFERON/INTERLEUKIN RECEPTOR"/>
    <property type="match status" value="1"/>
</dbReference>
<dbReference type="EMBL" id="JAFJMO010000015">
    <property type="protein sequence ID" value="KAJ8255571.1"/>
    <property type="molecule type" value="Genomic_DNA"/>
</dbReference>
<keyword evidence="5" id="KW-1185">Reference proteome</keyword>
<dbReference type="InterPro" id="IPR036116">
    <property type="entry name" value="FN3_sf"/>
</dbReference>
<keyword evidence="2" id="KW-0732">Signal</keyword>
<dbReference type="GO" id="GO:0005886">
    <property type="term" value="C:plasma membrane"/>
    <property type="evidence" value="ECO:0007669"/>
    <property type="project" value="TreeGrafter"/>
</dbReference>
<protein>
    <recommendedName>
        <fullName evidence="3">Fibronectin type-III domain-containing protein</fullName>
    </recommendedName>
</protein>
<name>A0A9Q1HP29_CONCO</name>
<dbReference type="InterPro" id="IPR050650">
    <property type="entry name" value="Type-II_Cytokine-TF_Rcpt"/>
</dbReference>
<keyword evidence="1" id="KW-0812">Transmembrane</keyword>
<feature type="transmembrane region" description="Helical" evidence="1">
    <location>
        <begin position="225"/>
        <end position="253"/>
    </location>
</feature>
<dbReference type="InterPro" id="IPR015373">
    <property type="entry name" value="Interferon/interleukin_rcp_dom"/>
</dbReference>
<dbReference type="InterPro" id="IPR013783">
    <property type="entry name" value="Ig-like_fold"/>
</dbReference>
<evidence type="ECO:0000313" key="4">
    <source>
        <dbReference type="EMBL" id="KAJ8255571.1"/>
    </source>
</evidence>
<evidence type="ECO:0000313" key="5">
    <source>
        <dbReference type="Proteomes" id="UP001152803"/>
    </source>
</evidence>
<feature type="domain" description="Fibronectin type-III" evidence="3">
    <location>
        <begin position="117"/>
        <end position="220"/>
    </location>
</feature>
<dbReference type="CDD" id="cd00063">
    <property type="entry name" value="FN3"/>
    <property type="match status" value="1"/>
</dbReference>
<dbReference type="Pfam" id="PF01108">
    <property type="entry name" value="Tissue_fac"/>
    <property type="match status" value="1"/>
</dbReference>
<comment type="caution">
    <text evidence="4">The sequence shown here is derived from an EMBL/GenBank/DDBJ whole genome shotgun (WGS) entry which is preliminary data.</text>
</comment>
<proteinExistence type="predicted"/>
<dbReference type="InterPro" id="IPR003961">
    <property type="entry name" value="FN3_dom"/>
</dbReference>
<dbReference type="Gene3D" id="2.60.40.10">
    <property type="entry name" value="Immunoglobulins"/>
    <property type="match status" value="2"/>
</dbReference>
<sequence length="327" mass="37569">MAFTFLQCFLLMRYVSVVLAHLPVPENVNVTSINLGVILEWDRPSYSLGKLTYTAEYRSSISRTFQTVCDNQTEHRCDFTHVIVPVGIFLFRVRAEQGQKTSRWVKTEQFFPDKHTIIGGPTVRLVSRDGNLEVDIRDPAMEGHKKLSDIYSSVGYNVRYWKEGEEDKATVMKDRQQNGLVLNQLEAWSRYCVQVQVFIELYKKTGEFSPVRCEATTSDGKVETWMIALILVVSFVVVSVTLPLLFLVAWYFYKGLKFFYPTDNLPENLKKYIMEPPHQYILKAMQNSSLQEEQYQEVSIISESPLVEEGPLCSNTEEQKGADQGVI</sequence>
<dbReference type="Proteomes" id="UP001152803">
    <property type="component" value="Unassembled WGS sequence"/>
</dbReference>
<dbReference type="PROSITE" id="PS50853">
    <property type="entry name" value="FN3"/>
    <property type="match status" value="1"/>
</dbReference>
<evidence type="ECO:0000256" key="2">
    <source>
        <dbReference type="SAM" id="SignalP"/>
    </source>
</evidence>
<accession>A0A9Q1HP29</accession>
<evidence type="ECO:0000256" key="1">
    <source>
        <dbReference type="SAM" id="Phobius"/>
    </source>
</evidence>
<dbReference type="AlphaFoldDB" id="A0A9Q1HP29"/>
<dbReference type="GO" id="GO:0004896">
    <property type="term" value="F:cytokine receptor activity"/>
    <property type="evidence" value="ECO:0007669"/>
    <property type="project" value="TreeGrafter"/>
</dbReference>
<feature type="chain" id="PRO_5040288595" description="Fibronectin type-III domain-containing protein" evidence="2">
    <location>
        <begin position="21"/>
        <end position="327"/>
    </location>
</feature>
<organism evidence="4 5">
    <name type="scientific">Conger conger</name>
    <name type="common">Conger eel</name>
    <name type="synonym">Muraena conger</name>
    <dbReference type="NCBI Taxonomy" id="82655"/>
    <lineage>
        <taxon>Eukaryota</taxon>
        <taxon>Metazoa</taxon>
        <taxon>Chordata</taxon>
        <taxon>Craniata</taxon>
        <taxon>Vertebrata</taxon>
        <taxon>Euteleostomi</taxon>
        <taxon>Actinopterygii</taxon>
        <taxon>Neopterygii</taxon>
        <taxon>Teleostei</taxon>
        <taxon>Anguilliformes</taxon>
        <taxon>Congridae</taxon>
        <taxon>Conger</taxon>
    </lineage>
</organism>
<dbReference type="PANTHER" id="PTHR20859:SF46">
    <property type="entry name" value="INTERFERON GAMMA RECEPTOR 2"/>
    <property type="match status" value="1"/>
</dbReference>
<dbReference type="OrthoDB" id="8724082at2759"/>
<gene>
    <name evidence="4" type="ORF">COCON_G00194350</name>
</gene>
<keyword evidence="1" id="KW-1133">Transmembrane helix</keyword>
<dbReference type="SUPFAM" id="SSF49265">
    <property type="entry name" value="Fibronectin type III"/>
    <property type="match status" value="2"/>
</dbReference>
<keyword evidence="1" id="KW-0472">Membrane</keyword>
<reference evidence="4" key="1">
    <citation type="journal article" date="2023" name="Science">
        <title>Genome structures resolve the early diversification of teleost fishes.</title>
        <authorList>
            <person name="Parey E."/>
            <person name="Louis A."/>
            <person name="Montfort J."/>
            <person name="Bouchez O."/>
            <person name="Roques C."/>
            <person name="Iampietro C."/>
            <person name="Lluch J."/>
            <person name="Castinel A."/>
            <person name="Donnadieu C."/>
            <person name="Desvignes T."/>
            <person name="Floi Bucao C."/>
            <person name="Jouanno E."/>
            <person name="Wen M."/>
            <person name="Mejri S."/>
            <person name="Dirks R."/>
            <person name="Jansen H."/>
            <person name="Henkel C."/>
            <person name="Chen W.J."/>
            <person name="Zahm M."/>
            <person name="Cabau C."/>
            <person name="Klopp C."/>
            <person name="Thompson A.W."/>
            <person name="Robinson-Rechavi M."/>
            <person name="Braasch I."/>
            <person name="Lecointre G."/>
            <person name="Bobe J."/>
            <person name="Postlethwait J.H."/>
            <person name="Berthelot C."/>
            <person name="Roest Crollius H."/>
            <person name="Guiguen Y."/>
        </authorList>
    </citation>
    <scope>NUCLEOTIDE SEQUENCE</scope>
    <source>
        <strain evidence="4">Concon-B</strain>
    </source>
</reference>